<dbReference type="InterPro" id="IPR023393">
    <property type="entry name" value="START-like_dom_sf"/>
</dbReference>
<keyword evidence="5" id="KW-0539">Nucleus</keyword>
<gene>
    <name evidence="7" type="ORF">Acr_13g0009410</name>
</gene>
<dbReference type="Pfam" id="PF01852">
    <property type="entry name" value="START"/>
    <property type="match status" value="1"/>
</dbReference>
<dbReference type="InterPro" id="IPR042160">
    <property type="entry name" value="HD-Zip_IV"/>
</dbReference>
<keyword evidence="8" id="KW-1185">Reference proteome</keyword>
<dbReference type="PROSITE" id="PS50848">
    <property type="entry name" value="START"/>
    <property type="match status" value="1"/>
</dbReference>
<evidence type="ECO:0000313" key="8">
    <source>
        <dbReference type="Proteomes" id="UP000585474"/>
    </source>
</evidence>
<dbReference type="AlphaFoldDB" id="A0A7J0FLE4"/>
<accession>A0A7J0FLE4</accession>
<dbReference type="PANTHER" id="PTHR45654">
    <property type="entry name" value="HOMEOBOX-LEUCINE ZIPPER PROTEIN MERISTEM L1"/>
    <property type="match status" value="1"/>
</dbReference>
<dbReference type="Gene3D" id="3.30.530.20">
    <property type="match status" value="1"/>
</dbReference>
<dbReference type="GO" id="GO:0003677">
    <property type="term" value="F:DNA binding"/>
    <property type="evidence" value="ECO:0007669"/>
    <property type="project" value="UniProtKB-KW"/>
</dbReference>
<organism evidence="7 8">
    <name type="scientific">Actinidia rufa</name>
    <dbReference type="NCBI Taxonomy" id="165716"/>
    <lineage>
        <taxon>Eukaryota</taxon>
        <taxon>Viridiplantae</taxon>
        <taxon>Streptophyta</taxon>
        <taxon>Embryophyta</taxon>
        <taxon>Tracheophyta</taxon>
        <taxon>Spermatophyta</taxon>
        <taxon>Magnoliopsida</taxon>
        <taxon>eudicotyledons</taxon>
        <taxon>Gunneridae</taxon>
        <taxon>Pentapetalae</taxon>
        <taxon>asterids</taxon>
        <taxon>Ericales</taxon>
        <taxon>Actinidiaceae</taxon>
        <taxon>Actinidia</taxon>
    </lineage>
</organism>
<proteinExistence type="predicted"/>
<keyword evidence="3" id="KW-0371">Homeobox</keyword>
<dbReference type="GO" id="GO:0008289">
    <property type="term" value="F:lipid binding"/>
    <property type="evidence" value="ECO:0007669"/>
    <property type="project" value="InterPro"/>
</dbReference>
<comment type="caution">
    <text evidence="7">The sequence shown here is derived from an EMBL/GenBank/DDBJ whole genome shotgun (WGS) entry which is preliminary data.</text>
</comment>
<dbReference type="OrthoDB" id="943937at2759"/>
<dbReference type="InterPro" id="IPR002913">
    <property type="entry name" value="START_lipid-bd_dom"/>
</dbReference>
<name>A0A7J0FLE4_9ERIC</name>
<evidence type="ECO:0000256" key="4">
    <source>
        <dbReference type="ARBA" id="ARBA00023163"/>
    </source>
</evidence>
<dbReference type="Pfam" id="PF25797">
    <property type="entry name" value="PDF2_C"/>
    <property type="match status" value="1"/>
</dbReference>
<evidence type="ECO:0000256" key="2">
    <source>
        <dbReference type="ARBA" id="ARBA00023125"/>
    </source>
</evidence>
<dbReference type="PANTHER" id="PTHR45654:SF90">
    <property type="entry name" value="HOMEOBOX-LEUCINE ZIPPER PROTEIN ROC7-LIKE"/>
    <property type="match status" value="1"/>
</dbReference>
<keyword evidence="1" id="KW-0805">Transcription regulation</keyword>
<dbReference type="EMBL" id="BJWL01000013">
    <property type="protein sequence ID" value="GFY99541.1"/>
    <property type="molecule type" value="Genomic_DNA"/>
</dbReference>
<dbReference type="Proteomes" id="UP000585474">
    <property type="component" value="Unassembled WGS sequence"/>
</dbReference>
<reference evidence="7 8" key="1">
    <citation type="submission" date="2019-07" db="EMBL/GenBank/DDBJ databases">
        <title>De Novo Assembly of kiwifruit Actinidia rufa.</title>
        <authorList>
            <person name="Sugita-Konishi S."/>
            <person name="Sato K."/>
            <person name="Mori E."/>
            <person name="Abe Y."/>
            <person name="Kisaki G."/>
            <person name="Hamano K."/>
            <person name="Suezawa K."/>
            <person name="Otani M."/>
            <person name="Fukuda T."/>
            <person name="Manabe T."/>
            <person name="Gomi K."/>
            <person name="Tabuchi M."/>
            <person name="Akimitsu K."/>
            <person name="Kataoka I."/>
        </authorList>
    </citation>
    <scope>NUCLEOTIDE SEQUENCE [LARGE SCALE GENOMIC DNA]</scope>
    <source>
        <strain evidence="8">cv. Fuchu</strain>
    </source>
</reference>
<keyword evidence="4" id="KW-0804">Transcription</keyword>
<sequence>MGLKREPSYEGNFWDHKISKARGYKEPGPSSLVTDVFDSTVNGLPEENITPRLDDSIDLNMPPDDEDEEFETASFYGDSSLDSIANTENFYLELQEANNISKAAYKDLIMTAFETKTWIVGIPAMGSVEEFLEMFRSPPPPGMRVERSIESAVVPMAPDLLISVMMDVDRWAKCLSLIVSWADDHAPTGVLQKLRSSDGAIKSMLIVDAELQLPNPLVQSQDFCFLRCLREIIPNVWAIVDISIDYFPGFGSEKSCRRRPSGLIIRRQENHSQIIWIENVDAPDIPSEGGTQSGITNSNLVFSAKCWVDTLIWSWKRSESRFYNIKMPVNQKAGTHLLNLTNFMRTVYFDIISESPDEEIWVTLSDKEVKILTTMTGDCVDTSGFNNYIAVTSFRLQAKPLSLFDFLVKKNRDIQWPQLLTLQEPEEVIKFSSDGNSITLHKKVVIQDETSKVFQYLLQEASTNRFCSYIVSTPMNHVDVHRAFTFGKDVTIQPSGFAVMPDGPNGLHSNASLVTIAVNQYLNVPETDQAIDIMCGLVSAIIKDIIEEVSSARNTSS</sequence>
<dbReference type="InterPro" id="IPR057993">
    <property type="entry name" value="HD-Zip_IV_C"/>
</dbReference>
<evidence type="ECO:0000256" key="3">
    <source>
        <dbReference type="ARBA" id="ARBA00023155"/>
    </source>
</evidence>
<evidence type="ECO:0000313" key="7">
    <source>
        <dbReference type="EMBL" id="GFY99541.1"/>
    </source>
</evidence>
<protein>
    <recommendedName>
        <fullName evidence="6">START domain-containing protein</fullName>
    </recommendedName>
</protein>
<evidence type="ECO:0000259" key="6">
    <source>
        <dbReference type="PROSITE" id="PS50848"/>
    </source>
</evidence>
<feature type="domain" description="START" evidence="6">
    <location>
        <begin position="114"/>
        <end position="311"/>
    </location>
</feature>
<evidence type="ECO:0000256" key="5">
    <source>
        <dbReference type="ARBA" id="ARBA00023242"/>
    </source>
</evidence>
<dbReference type="SUPFAM" id="SSF55961">
    <property type="entry name" value="Bet v1-like"/>
    <property type="match status" value="1"/>
</dbReference>
<evidence type="ECO:0000256" key="1">
    <source>
        <dbReference type="ARBA" id="ARBA00023015"/>
    </source>
</evidence>
<keyword evidence="2" id="KW-0238">DNA-binding</keyword>